<organism evidence="3 4">
    <name type="scientific">Yersinia aleksiciae</name>
    <dbReference type="NCBI Taxonomy" id="263819"/>
    <lineage>
        <taxon>Bacteria</taxon>
        <taxon>Pseudomonadati</taxon>
        <taxon>Pseudomonadota</taxon>
        <taxon>Gammaproteobacteria</taxon>
        <taxon>Enterobacterales</taxon>
        <taxon>Yersiniaceae</taxon>
        <taxon>Yersinia</taxon>
    </lineage>
</organism>
<evidence type="ECO:0000313" key="3">
    <source>
        <dbReference type="EMBL" id="CNL79502.1"/>
    </source>
</evidence>
<dbReference type="Proteomes" id="UP000040088">
    <property type="component" value="Unassembled WGS sequence"/>
</dbReference>
<dbReference type="Proteomes" id="UP000069914">
    <property type="component" value="Chromosome"/>
</dbReference>
<proteinExistence type="predicted"/>
<protein>
    <recommendedName>
        <fullName evidence="6">Lipoprotein</fullName>
    </recommendedName>
</protein>
<dbReference type="RefSeq" id="WP_048620289.1">
    <property type="nucleotide sequence ID" value="NZ_CABHQD010000268.1"/>
</dbReference>
<evidence type="ECO:0000256" key="1">
    <source>
        <dbReference type="SAM" id="SignalP"/>
    </source>
</evidence>
<evidence type="ECO:0000313" key="2">
    <source>
        <dbReference type="EMBL" id="AKP35414.1"/>
    </source>
</evidence>
<gene>
    <name evidence="2" type="ORF">ACZ76_12800</name>
    <name evidence="3" type="ORF">ERS008460_03794</name>
</gene>
<name>A0A0T9UX09_YERAE</name>
<dbReference type="OrthoDB" id="6480530at2"/>
<evidence type="ECO:0008006" key="6">
    <source>
        <dbReference type="Google" id="ProtNLM"/>
    </source>
</evidence>
<evidence type="ECO:0000313" key="5">
    <source>
        <dbReference type="Proteomes" id="UP000069914"/>
    </source>
</evidence>
<keyword evidence="5" id="KW-1185">Reference proteome</keyword>
<dbReference type="KEGG" id="yak:ACZ76_12800"/>
<accession>A0A0T9UX09</accession>
<dbReference type="GeneID" id="61904261"/>
<reference evidence="4" key="2">
    <citation type="submission" date="2015-03" db="EMBL/GenBank/DDBJ databases">
        <authorList>
            <consortium name="Pathogen Informatics"/>
        </authorList>
    </citation>
    <scope>NUCLEOTIDE SEQUENCE [LARGE SCALE GENOMIC DNA]</scope>
    <source>
        <strain evidence="4">IP27925</strain>
    </source>
</reference>
<feature type="chain" id="PRO_5006699119" description="Lipoprotein" evidence="1">
    <location>
        <begin position="20"/>
        <end position="100"/>
    </location>
</feature>
<feature type="signal peptide" evidence="1">
    <location>
        <begin position="1"/>
        <end position="19"/>
    </location>
</feature>
<reference evidence="3" key="3">
    <citation type="submission" date="2015-03" db="EMBL/GenBank/DDBJ databases">
        <authorList>
            <person name="Murphy D."/>
        </authorList>
    </citation>
    <scope>NUCLEOTIDE SEQUENCE [LARGE SCALE GENOMIC DNA]</scope>
    <source>
        <strain evidence="3">IP27925</strain>
    </source>
</reference>
<sequence length="100" mass="10763">MKSTFLIFGLVFFTGQSLAQGLGGAIDIRLTIVSSCQVQSPNQNVHIANDLKVNDPTIQCHKGSGLVTKPKISHAFIVPDGSQLGKNSARQMAQLITVEW</sequence>
<reference evidence="2 5" key="1">
    <citation type="journal article" date="2015" name="Genome Announc.">
        <title>De Novo Genome Sequence of Yersinia aleksiciae Y159T.</title>
        <authorList>
            <person name="Sprague L.D."/>
            <person name="Neubauer H."/>
        </authorList>
    </citation>
    <scope>NUCLEOTIDE SEQUENCE [LARGE SCALE GENOMIC DNA]</scope>
    <source>
        <strain evidence="2 5">159</strain>
    </source>
</reference>
<evidence type="ECO:0000313" key="4">
    <source>
        <dbReference type="Proteomes" id="UP000040088"/>
    </source>
</evidence>
<dbReference type="AlphaFoldDB" id="A0A0T9UX09"/>
<dbReference type="EMBL" id="CP011975">
    <property type="protein sequence ID" value="AKP35414.1"/>
    <property type="molecule type" value="Genomic_DNA"/>
</dbReference>
<keyword evidence="1" id="KW-0732">Signal</keyword>
<dbReference type="EMBL" id="CQEM01000023">
    <property type="protein sequence ID" value="CNL79502.1"/>
    <property type="molecule type" value="Genomic_DNA"/>
</dbReference>